<name>A0A840VHK0_9PROT</name>
<dbReference type="InterPro" id="IPR000836">
    <property type="entry name" value="PRTase_dom"/>
</dbReference>
<dbReference type="PANTHER" id="PTHR47505:SF1">
    <property type="entry name" value="DNA UTILIZATION PROTEIN YHGH"/>
    <property type="match status" value="1"/>
</dbReference>
<evidence type="ECO:0000313" key="4">
    <source>
        <dbReference type="Proteomes" id="UP000553706"/>
    </source>
</evidence>
<protein>
    <submittedName>
        <fullName evidence="3">ComF family protein</fullName>
    </submittedName>
</protein>
<dbReference type="InterPro" id="IPR051910">
    <property type="entry name" value="ComF/GntX_DNA_util-trans"/>
</dbReference>
<proteinExistence type="inferred from homology"/>
<dbReference type="RefSeq" id="WP_183265671.1">
    <property type="nucleotide sequence ID" value="NZ_JACHFJ010000002.1"/>
</dbReference>
<gene>
    <name evidence="3" type="ORF">HNP71_000903</name>
</gene>
<dbReference type="Pfam" id="PF18912">
    <property type="entry name" value="DZR_2"/>
    <property type="match status" value="1"/>
</dbReference>
<evidence type="ECO:0000256" key="1">
    <source>
        <dbReference type="ARBA" id="ARBA00008007"/>
    </source>
</evidence>
<dbReference type="SUPFAM" id="SSF53271">
    <property type="entry name" value="PRTase-like"/>
    <property type="match status" value="1"/>
</dbReference>
<dbReference type="EMBL" id="JACHFJ010000002">
    <property type="protein sequence ID" value="MBB5372665.1"/>
    <property type="molecule type" value="Genomic_DNA"/>
</dbReference>
<comment type="similarity">
    <text evidence="1">Belongs to the ComF/GntX family.</text>
</comment>
<accession>A0A840VHK0</accession>
<comment type="caution">
    <text evidence="3">The sequence shown here is derived from an EMBL/GenBank/DDBJ whole genome shotgun (WGS) entry which is preliminary data.</text>
</comment>
<dbReference type="CDD" id="cd06223">
    <property type="entry name" value="PRTases_typeI"/>
    <property type="match status" value="1"/>
</dbReference>
<feature type="domain" description="Double zinc ribbon" evidence="2">
    <location>
        <begin position="8"/>
        <end position="64"/>
    </location>
</feature>
<dbReference type="AlphaFoldDB" id="A0A840VHK0"/>
<sequence>MKPLLRWVLDSLLPPSCLACDTPVEKEGQFCLGCFKAANFITAPFCRICGVPMPYVMGEECEGCATHKPAFTQARAALRYDETAKRLILPLKYADHTEAVKGLAELMRRPGEALLQTANLLVPVPLHPTRLRARRFNQAALLAIALARLTGRPVAVDALQRTRPTQPLEGFGAARRREELEGAFALSLDSGISGKRVLLIDDVMTSGATANACATALLAGGAARVDVLTAARVSDPRFEQLGLA</sequence>
<evidence type="ECO:0000259" key="2">
    <source>
        <dbReference type="Pfam" id="PF18912"/>
    </source>
</evidence>
<dbReference type="PANTHER" id="PTHR47505">
    <property type="entry name" value="DNA UTILIZATION PROTEIN YHGH"/>
    <property type="match status" value="1"/>
</dbReference>
<keyword evidence="4" id="KW-1185">Reference proteome</keyword>
<dbReference type="Gene3D" id="3.40.50.2020">
    <property type="match status" value="1"/>
</dbReference>
<dbReference type="Proteomes" id="UP000553706">
    <property type="component" value="Unassembled WGS sequence"/>
</dbReference>
<organism evidence="3 4">
    <name type="scientific">Acidocella aromatica</name>
    <dbReference type="NCBI Taxonomy" id="1303579"/>
    <lineage>
        <taxon>Bacteria</taxon>
        <taxon>Pseudomonadati</taxon>
        <taxon>Pseudomonadota</taxon>
        <taxon>Alphaproteobacteria</taxon>
        <taxon>Acetobacterales</taxon>
        <taxon>Acidocellaceae</taxon>
        <taxon>Acidocella</taxon>
    </lineage>
</organism>
<evidence type="ECO:0000313" key="3">
    <source>
        <dbReference type="EMBL" id="MBB5372665.1"/>
    </source>
</evidence>
<dbReference type="InterPro" id="IPR044005">
    <property type="entry name" value="DZR_2"/>
</dbReference>
<dbReference type="InterPro" id="IPR029057">
    <property type="entry name" value="PRTase-like"/>
</dbReference>
<reference evidence="3 4" key="1">
    <citation type="submission" date="2020-08" db="EMBL/GenBank/DDBJ databases">
        <title>Genomic Encyclopedia of Type Strains, Phase IV (KMG-IV): sequencing the most valuable type-strain genomes for metagenomic binning, comparative biology and taxonomic classification.</title>
        <authorList>
            <person name="Goeker M."/>
        </authorList>
    </citation>
    <scope>NUCLEOTIDE SEQUENCE [LARGE SCALE GENOMIC DNA]</scope>
    <source>
        <strain evidence="3 4">DSM 27026</strain>
    </source>
</reference>